<dbReference type="AlphaFoldDB" id="A0A2Z7CVB3"/>
<dbReference type="EMBL" id="KQ992343">
    <property type="protein sequence ID" value="KZV50743.1"/>
    <property type="molecule type" value="Genomic_DNA"/>
</dbReference>
<name>A0A2Z7CVB3_9LAMI</name>
<dbReference type="Proteomes" id="UP000250235">
    <property type="component" value="Unassembled WGS sequence"/>
</dbReference>
<organism evidence="2 3">
    <name type="scientific">Dorcoceras hygrometricum</name>
    <dbReference type="NCBI Taxonomy" id="472368"/>
    <lineage>
        <taxon>Eukaryota</taxon>
        <taxon>Viridiplantae</taxon>
        <taxon>Streptophyta</taxon>
        <taxon>Embryophyta</taxon>
        <taxon>Tracheophyta</taxon>
        <taxon>Spermatophyta</taxon>
        <taxon>Magnoliopsida</taxon>
        <taxon>eudicotyledons</taxon>
        <taxon>Gunneridae</taxon>
        <taxon>Pentapetalae</taxon>
        <taxon>asterids</taxon>
        <taxon>lamiids</taxon>
        <taxon>Lamiales</taxon>
        <taxon>Gesneriaceae</taxon>
        <taxon>Didymocarpoideae</taxon>
        <taxon>Trichosporeae</taxon>
        <taxon>Loxocarpinae</taxon>
        <taxon>Dorcoceras</taxon>
    </lineage>
</organism>
<reference evidence="2 3" key="1">
    <citation type="journal article" date="2015" name="Proc. Natl. Acad. Sci. U.S.A.">
        <title>The resurrection genome of Boea hygrometrica: A blueprint for survival of dehydration.</title>
        <authorList>
            <person name="Xiao L."/>
            <person name="Yang G."/>
            <person name="Zhang L."/>
            <person name="Yang X."/>
            <person name="Zhao S."/>
            <person name="Ji Z."/>
            <person name="Zhou Q."/>
            <person name="Hu M."/>
            <person name="Wang Y."/>
            <person name="Chen M."/>
            <person name="Xu Y."/>
            <person name="Jin H."/>
            <person name="Xiao X."/>
            <person name="Hu G."/>
            <person name="Bao F."/>
            <person name="Hu Y."/>
            <person name="Wan P."/>
            <person name="Li L."/>
            <person name="Deng X."/>
            <person name="Kuang T."/>
            <person name="Xiang C."/>
            <person name="Zhu J.K."/>
            <person name="Oliver M.J."/>
            <person name="He Y."/>
        </authorList>
    </citation>
    <scope>NUCLEOTIDE SEQUENCE [LARGE SCALE GENOMIC DNA]</scope>
    <source>
        <strain evidence="3">cv. XS01</strain>
    </source>
</reference>
<feature type="compositionally biased region" description="Low complexity" evidence="1">
    <location>
        <begin position="133"/>
        <end position="148"/>
    </location>
</feature>
<feature type="compositionally biased region" description="Basic and acidic residues" evidence="1">
    <location>
        <begin position="15"/>
        <end position="26"/>
    </location>
</feature>
<accession>A0A2Z7CVB3</accession>
<protein>
    <submittedName>
        <fullName evidence="2">Mediator of RNA polymerase II transcription subunit 12-like</fullName>
    </submittedName>
</protein>
<gene>
    <name evidence="2" type="ORF">F511_25056</name>
</gene>
<evidence type="ECO:0000256" key="1">
    <source>
        <dbReference type="SAM" id="MobiDB-lite"/>
    </source>
</evidence>
<feature type="region of interest" description="Disordered" evidence="1">
    <location>
        <begin position="1"/>
        <end position="28"/>
    </location>
</feature>
<feature type="region of interest" description="Disordered" evidence="1">
    <location>
        <begin position="133"/>
        <end position="163"/>
    </location>
</feature>
<feature type="region of interest" description="Disordered" evidence="1">
    <location>
        <begin position="209"/>
        <end position="229"/>
    </location>
</feature>
<evidence type="ECO:0000313" key="3">
    <source>
        <dbReference type="Proteomes" id="UP000250235"/>
    </source>
</evidence>
<keyword evidence="3" id="KW-1185">Reference proteome</keyword>
<evidence type="ECO:0000313" key="2">
    <source>
        <dbReference type="EMBL" id="KZV50743.1"/>
    </source>
</evidence>
<sequence>MMRALKGRQTNVEENPAHVDRQVRGREKPRRTLGPVVLDFIHHMVPKKDFDLVRRTSDLKVIEAASLHLMPWYGVVKRQTASPHNDIIMNKRSVDGLLNRHNDLMNQLEKLQAQKDEEKKSLLLELQATRAEVQSSEARAQSSEAQAQRSKEENKGPQAEVKKFTRRERASVYFKHGFNGCLAQFRANDYSEDEHPTLFLDVVQALDDMPKEGEMVEEDSSGSEAAPSS</sequence>
<proteinExistence type="predicted"/>
<feature type="compositionally biased region" description="Basic and acidic residues" evidence="1">
    <location>
        <begin position="149"/>
        <end position="163"/>
    </location>
</feature>